<dbReference type="InterPro" id="IPR036249">
    <property type="entry name" value="Thioredoxin-like_sf"/>
</dbReference>
<sequence>MAQTKFKGSPVHTAGELPSVGATAPEFTLVKSDLSEGKLSSYSGKKILNIFPSVDTGVCAKSVRTFHERAAQLPGVTVLNISADLPFAHGRFCGAEGIKNAESLSTFRGDFGDKYGVKLVDGPLAGLLARAVLVLDEQNKVVHAELVPEIAQEPDYDAALAKVR</sequence>
<dbReference type="CDD" id="cd03014">
    <property type="entry name" value="PRX_Atyp2cys"/>
    <property type="match status" value="1"/>
</dbReference>
<keyword evidence="3 6" id="KW-0560">Oxidoreductase</keyword>
<dbReference type="Proteomes" id="UP000075604">
    <property type="component" value="Unassembled WGS sequence"/>
</dbReference>
<gene>
    <name evidence="6" type="primary">tpx</name>
    <name evidence="8" type="ORF">BE04_10460</name>
    <name evidence="9" type="ORF">BE21_06125</name>
</gene>
<evidence type="ECO:0000313" key="8">
    <source>
        <dbReference type="EMBL" id="KYF63025.1"/>
    </source>
</evidence>
<feature type="domain" description="Thioredoxin" evidence="7">
    <location>
        <begin position="18"/>
        <end position="164"/>
    </location>
</feature>
<comment type="caution">
    <text evidence="8">The sequence shown here is derived from an EMBL/GenBank/DDBJ whole genome shotgun (WGS) entry which is preliminary data.</text>
</comment>
<dbReference type="Gene3D" id="3.40.30.10">
    <property type="entry name" value="Glutaredoxin"/>
    <property type="match status" value="1"/>
</dbReference>
<comment type="similarity">
    <text evidence="6">Belongs to the peroxiredoxin family. Tpx subfamily.</text>
</comment>
<reference evidence="10 11" key="1">
    <citation type="submission" date="2014-02" db="EMBL/GenBank/DDBJ databases">
        <title>The small core and large imbalanced accessory genome model reveals a collaborative survival strategy of Sorangium cellulosum strains in nature.</title>
        <authorList>
            <person name="Han K."/>
            <person name="Peng R."/>
            <person name="Blom J."/>
            <person name="Li Y.-Z."/>
        </authorList>
    </citation>
    <scope>NUCLEOTIDE SEQUENCE [LARGE SCALE GENOMIC DNA]</scope>
    <source>
        <strain evidence="9 10">So0007-03</strain>
        <strain evidence="8 11">So0157-18</strain>
    </source>
</reference>
<dbReference type="Proteomes" id="UP000075502">
    <property type="component" value="Unassembled WGS sequence"/>
</dbReference>
<dbReference type="EMBL" id="JELX01000656">
    <property type="protein sequence ID" value="KYF63025.1"/>
    <property type="molecule type" value="Genomic_DNA"/>
</dbReference>
<dbReference type="EC" id="1.11.1.24" evidence="6"/>
<protein>
    <recommendedName>
        <fullName evidence="6">Thiol peroxidase</fullName>
        <shortName evidence="6">Tpx</shortName>
        <ecNumber evidence="6">1.11.1.24</ecNumber>
    </recommendedName>
    <alternativeName>
        <fullName evidence="6">Peroxiredoxin tpx</fullName>
        <shortName evidence="6">Prx</shortName>
    </alternativeName>
    <alternativeName>
        <fullName evidence="6">Thioredoxin peroxidase</fullName>
    </alternativeName>
    <alternativeName>
        <fullName evidence="6">Thioredoxin-dependent peroxiredoxin</fullName>
    </alternativeName>
</protein>
<accession>A0A150Q4W5</accession>
<name>A0A150Q4W5_SORCE</name>
<evidence type="ECO:0000256" key="1">
    <source>
        <dbReference type="ARBA" id="ARBA00022559"/>
    </source>
</evidence>
<dbReference type="Pfam" id="PF08534">
    <property type="entry name" value="Redoxin"/>
    <property type="match status" value="1"/>
</dbReference>
<comment type="catalytic activity">
    <reaction evidence="6">
        <text>a hydroperoxide + [thioredoxin]-dithiol = an alcohol + [thioredoxin]-disulfide + H2O</text>
        <dbReference type="Rhea" id="RHEA:62620"/>
        <dbReference type="Rhea" id="RHEA-COMP:10698"/>
        <dbReference type="Rhea" id="RHEA-COMP:10700"/>
        <dbReference type="ChEBI" id="CHEBI:15377"/>
        <dbReference type="ChEBI" id="CHEBI:29950"/>
        <dbReference type="ChEBI" id="CHEBI:30879"/>
        <dbReference type="ChEBI" id="CHEBI:35924"/>
        <dbReference type="ChEBI" id="CHEBI:50058"/>
        <dbReference type="EC" id="1.11.1.24"/>
    </reaction>
</comment>
<comment type="miscellaneous">
    <text evidence="6">The active site is a conserved redox-active cysteine residue, the peroxidatic cysteine (C(P)), which makes the nucleophilic attack on the peroxide substrate. The peroxide oxidizes the C(P)-SH to cysteine sulfenic acid (C(P)-SOH), which then reacts with another cysteine residue, the resolving cysteine (C(R)), to form a disulfide bridge. The disulfide is subsequently reduced by an appropriate electron donor to complete the catalytic cycle. In this atypical 2-Cys peroxiredoxin, C(R) is present in the same subunit to form an intramolecular disulfide. The disulfide is subsequently reduced by thioredoxin.</text>
</comment>
<evidence type="ECO:0000256" key="2">
    <source>
        <dbReference type="ARBA" id="ARBA00022862"/>
    </source>
</evidence>
<dbReference type="InterPro" id="IPR002065">
    <property type="entry name" value="TPX"/>
</dbReference>
<dbReference type="InterPro" id="IPR050455">
    <property type="entry name" value="Tpx_Peroxidase_subfamily"/>
</dbReference>
<dbReference type="InterPro" id="IPR013740">
    <property type="entry name" value="Redoxin"/>
</dbReference>
<dbReference type="PANTHER" id="PTHR43110:SF1">
    <property type="entry name" value="THIOL PEROXIDASE"/>
    <property type="match status" value="1"/>
</dbReference>
<evidence type="ECO:0000256" key="4">
    <source>
        <dbReference type="ARBA" id="ARBA00023157"/>
    </source>
</evidence>
<keyword evidence="2 6" id="KW-0049">Antioxidant</keyword>
<comment type="function">
    <text evidence="6">Thiol-specific peroxidase that catalyzes the reduction of hydrogen peroxide and organic hydroperoxides to water and alcohols, respectively. Plays a role in cell protection against oxidative stress by detoxifying peroxides.</text>
</comment>
<proteinExistence type="inferred from homology"/>
<evidence type="ECO:0000313" key="9">
    <source>
        <dbReference type="EMBL" id="KYG01426.1"/>
    </source>
</evidence>
<evidence type="ECO:0000256" key="3">
    <source>
        <dbReference type="ARBA" id="ARBA00023002"/>
    </source>
</evidence>
<dbReference type="PROSITE" id="PS51352">
    <property type="entry name" value="THIOREDOXIN_2"/>
    <property type="match status" value="1"/>
</dbReference>
<dbReference type="InterPro" id="IPR013766">
    <property type="entry name" value="Thioredoxin_domain"/>
</dbReference>
<keyword evidence="1 6" id="KW-0575">Peroxidase</keyword>
<dbReference type="SUPFAM" id="SSF52833">
    <property type="entry name" value="Thioredoxin-like"/>
    <property type="match status" value="1"/>
</dbReference>
<dbReference type="InterPro" id="IPR018219">
    <property type="entry name" value="Tpx_CS"/>
</dbReference>
<evidence type="ECO:0000313" key="11">
    <source>
        <dbReference type="Proteomes" id="UP000075604"/>
    </source>
</evidence>
<evidence type="ECO:0000256" key="6">
    <source>
        <dbReference type="HAMAP-Rule" id="MF_00269"/>
    </source>
</evidence>
<dbReference type="AlphaFoldDB" id="A0A150Q4W5"/>
<dbReference type="NCBIfam" id="NF001808">
    <property type="entry name" value="PRK00522.1"/>
    <property type="match status" value="1"/>
</dbReference>
<evidence type="ECO:0000256" key="5">
    <source>
        <dbReference type="ARBA" id="ARBA00023284"/>
    </source>
</evidence>
<feature type="disulfide bond" description="Redox-active" evidence="6">
    <location>
        <begin position="59"/>
        <end position="93"/>
    </location>
</feature>
<keyword evidence="5 6" id="KW-0676">Redox-active center</keyword>
<dbReference type="PANTHER" id="PTHR43110">
    <property type="entry name" value="THIOL PEROXIDASE"/>
    <property type="match status" value="1"/>
</dbReference>
<evidence type="ECO:0000313" key="10">
    <source>
        <dbReference type="Proteomes" id="UP000075502"/>
    </source>
</evidence>
<dbReference type="PROSITE" id="PS01265">
    <property type="entry name" value="TPX"/>
    <property type="match status" value="1"/>
</dbReference>
<dbReference type="GO" id="GO:0008379">
    <property type="term" value="F:thioredoxin peroxidase activity"/>
    <property type="evidence" value="ECO:0007669"/>
    <property type="project" value="UniProtKB-UniRule"/>
</dbReference>
<feature type="active site" description="Cysteine sulfenic acid (-SOH) intermediate" evidence="6">
    <location>
        <position position="59"/>
    </location>
</feature>
<keyword evidence="4 6" id="KW-1015">Disulfide bond</keyword>
<organism evidence="8 11">
    <name type="scientific">Sorangium cellulosum</name>
    <name type="common">Polyangium cellulosum</name>
    <dbReference type="NCBI Taxonomy" id="56"/>
    <lineage>
        <taxon>Bacteria</taxon>
        <taxon>Pseudomonadati</taxon>
        <taxon>Myxococcota</taxon>
        <taxon>Polyangia</taxon>
        <taxon>Polyangiales</taxon>
        <taxon>Polyangiaceae</taxon>
        <taxon>Sorangium</taxon>
    </lineage>
</organism>
<comment type="subunit">
    <text evidence="6">Homodimer.</text>
</comment>
<dbReference type="HAMAP" id="MF_00269">
    <property type="entry name" value="Tpx"/>
    <property type="match status" value="1"/>
</dbReference>
<dbReference type="EMBL" id="JEME01003286">
    <property type="protein sequence ID" value="KYG01426.1"/>
    <property type="molecule type" value="Genomic_DNA"/>
</dbReference>
<evidence type="ECO:0000259" key="7">
    <source>
        <dbReference type="PROSITE" id="PS51352"/>
    </source>
</evidence>